<dbReference type="ExpressionAtlas" id="A0A1B0GT52">
    <property type="expression patterns" value="baseline and differential"/>
</dbReference>
<proteinExistence type="predicted"/>
<gene>
    <name evidence="2 3" type="primary">Zfp703</name>
</gene>
<feature type="region of interest" description="Disordered" evidence="1">
    <location>
        <begin position="1"/>
        <end position="32"/>
    </location>
</feature>
<feature type="non-terminal residue" evidence="2">
    <location>
        <position position="51"/>
    </location>
</feature>
<name>A0A1B0GT52_MOUSE</name>
<reference evidence="2" key="3">
    <citation type="submission" date="2025-08" db="UniProtKB">
        <authorList>
            <consortium name="Ensembl"/>
        </authorList>
    </citation>
    <scope>IDENTIFICATION</scope>
    <source>
        <strain evidence="2">C57BL/6J</strain>
    </source>
</reference>
<dbReference type="SMR" id="A0A1B0GT52"/>
<dbReference type="AlphaFoldDB" id="A0A1B0GT52"/>
<keyword evidence="4" id="KW-1185">Reference proteome</keyword>
<dbReference type="OrthoDB" id="10054079at2759"/>
<sequence>MSHSGTNPQAGRQEESFGSASPDLLADRQARPAALIQAQLRSGGGGQRAGI</sequence>
<dbReference type="MGI" id="MGI:2662729">
    <property type="gene designation" value="Zfp703"/>
</dbReference>
<protein>
    <submittedName>
        <fullName evidence="2">Zinc finger protein 703</fullName>
    </submittedName>
</protein>
<evidence type="ECO:0000313" key="4">
    <source>
        <dbReference type="Proteomes" id="UP000000589"/>
    </source>
</evidence>
<dbReference type="Ensembl" id="ENSMUST00000209411.2">
    <property type="protein sequence ID" value="ENSMUSP00000148203.2"/>
    <property type="gene ID" value="ENSMUSG00000085795.9"/>
</dbReference>
<reference evidence="2" key="4">
    <citation type="submission" date="2025-09" db="UniProtKB">
        <authorList>
            <consortium name="Ensembl"/>
        </authorList>
    </citation>
    <scope>IDENTIFICATION</scope>
    <source>
        <strain evidence="2">C57BL/6J</strain>
    </source>
</reference>
<dbReference type="GeneTree" id="ENSGT00390000014618"/>
<evidence type="ECO:0000256" key="1">
    <source>
        <dbReference type="SAM" id="MobiDB-lite"/>
    </source>
</evidence>
<accession>A0A1B0GT52</accession>
<reference evidence="2 4" key="1">
    <citation type="journal article" date="2009" name="PLoS Biol.">
        <title>Lineage-specific biology revealed by a finished genome assembly of the mouse.</title>
        <authorList>
            <consortium name="Mouse Genome Sequencing Consortium"/>
            <person name="Church D.M."/>
            <person name="Goodstadt L."/>
            <person name="Hillier L.W."/>
            <person name="Zody M.C."/>
            <person name="Goldstein S."/>
            <person name="She X."/>
            <person name="Bult C.J."/>
            <person name="Agarwala R."/>
            <person name="Cherry J.L."/>
            <person name="DiCuccio M."/>
            <person name="Hlavina W."/>
            <person name="Kapustin Y."/>
            <person name="Meric P."/>
            <person name="Maglott D."/>
            <person name="Birtle Z."/>
            <person name="Marques A.C."/>
            <person name="Graves T."/>
            <person name="Zhou S."/>
            <person name="Teague B."/>
            <person name="Potamousis K."/>
            <person name="Churas C."/>
            <person name="Place M."/>
            <person name="Herschleb J."/>
            <person name="Runnheim R."/>
            <person name="Forrest D."/>
            <person name="Amos-Landgraf J."/>
            <person name="Schwartz D.C."/>
            <person name="Cheng Z."/>
            <person name="Lindblad-Toh K."/>
            <person name="Eichler E.E."/>
            <person name="Ponting C.P."/>
        </authorList>
    </citation>
    <scope>NUCLEOTIDE SEQUENCE [LARGE SCALE GENOMIC DNA]</scope>
    <source>
        <strain evidence="2 4">C57BL/6J</strain>
    </source>
</reference>
<feature type="compositionally biased region" description="Polar residues" evidence="1">
    <location>
        <begin position="1"/>
        <end position="10"/>
    </location>
</feature>
<evidence type="ECO:0000313" key="3">
    <source>
        <dbReference type="MGI" id="MGI:2662729"/>
    </source>
</evidence>
<reference evidence="2 4" key="2">
    <citation type="journal article" date="2011" name="PLoS Biol.">
        <title>Modernizing reference genome assemblies.</title>
        <authorList>
            <person name="Church D.M."/>
            <person name="Schneider V.A."/>
            <person name="Graves T."/>
            <person name="Auger K."/>
            <person name="Cunningham F."/>
            <person name="Bouk N."/>
            <person name="Chen H.C."/>
            <person name="Agarwala R."/>
            <person name="McLaren W.M."/>
            <person name="Ritchie G.R."/>
            <person name="Albracht D."/>
            <person name="Kremitzki M."/>
            <person name="Rock S."/>
            <person name="Kotkiewicz H."/>
            <person name="Kremitzki C."/>
            <person name="Wollam A."/>
            <person name="Trani L."/>
            <person name="Fulton L."/>
            <person name="Fulton R."/>
            <person name="Matthews L."/>
            <person name="Whitehead S."/>
            <person name="Chow W."/>
            <person name="Torrance J."/>
            <person name="Dunn M."/>
            <person name="Harden G."/>
            <person name="Threadgold G."/>
            <person name="Wood J."/>
            <person name="Collins J."/>
            <person name="Heath P."/>
            <person name="Griffiths G."/>
            <person name="Pelan S."/>
            <person name="Grafham D."/>
            <person name="Eichler E.E."/>
            <person name="Weinstock G."/>
            <person name="Mardis E.R."/>
            <person name="Wilson R.K."/>
            <person name="Howe K."/>
            <person name="Flicek P."/>
            <person name="Hubbard T."/>
        </authorList>
    </citation>
    <scope>NUCLEOTIDE SEQUENCE [LARGE SCALE GENOMIC DNA]</scope>
    <source>
        <strain evidence="2 4">C57BL/6J</strain>
    </source>
</reference>
<evidence type="ECO:0000313" key="2">
    <source>
        <dbReference type="Ensembl" id="ENSMUSP00000148203.2"/>
    </source>
</evidence>
<dbReference type="Bgee" id="ENSMUSG00000085795">
    <property type="expression patterns" value="Expressed in prostate gland ventral lobe and 258 other cell types or tissues"/>
</dbReference>
<dbReference type="AGR" id="MGI:2662729"/>
<dbReference type="VEuPathDB" id="HostDB:ENSMUSG00000085795"/>
<dbReference type="Antibodypedia" id="10770">
    <property type="antibodies" value="295 antibodies from 31 providers"/>
</dbReference>
<dbReference type="Proteomes" id="UP000000589">
    <property type="component" value="Chromosome 8"/>
</dbReference>
<organism evidence="2 4">
    <name type="scientific">Mus musculus</name>
    <name type="common">Mouse</name>
    <dbReference type="NCBI Taxonomy" id="10090"/>
    <lineage>
        <taxon>Eukaryota</taxon>
        <taxon>Metazoa</taxon>
        <taxon>Chordata</taxon>
        <taxon>Craniata</taxon>
        <taxon>Vertebrata</taxon>
        <taxon>Euteleostomi</taxon>
        <taxon>Mammalia</taxon>
        <taxon>Eutheria</taxon>
        <taxon>Euarchontoglires</taxon>
        <taxon>Glires</taxon>
        <taxon>Rodentia</taxon>
        <taxon>Myomorpha</taxon>
        <taxon>Muroidea</taxon>
        <taxon>Muridae</taxon>
        <taxon>Murinae</taxon>
        <taxon>Mus</taxon>
        <taxon>Mus</taxon>
    </lineage>
</organism>